<dbReference type="EMBL" id="SIHI01000001">
    <property type="protein sequence ID" value="TWT58657.1"/>
    <property type="molecule type" value="Genomic_DNA"/>
</dbReference>
<dbReference type="SMART" id="SM00448">
    <property type="entry name" value="REC"/>
    <property type="match status" value="1"/>
</dbReference>
<dbReference type="GO" id="GO:0016301">
    <property type="term" value="F:kinase activity"/>
    <property type="evidence" value="ECO:0007669"/>
    <property type="project" value="UniProtKB-KW"/>
</dbReference>
<feature type="modified residue" description="4-aspartylphosphate" evidence="4">
    <location>
        <position position="497"/>
    </location>
</feature>
<proteinExistence type="predicted"/>
<dbReference type="Pfam" id="PF13185">
    <property type="entry name" value="GAF_2"/>
    <property type="match status" value="1"/>
</dbReference>
<dbReference type="InterPro" id="IPR011006">
    <property type="entry name" value="CheY-like_superfamily"/>
</dbReference>
<reference evidence="6 7" key="1">
    <citation type="submission" date="2019-02" db="EMBL/GenBank/DDBJ databases">
        <title>Deep-cultivation of Planctomycetes and their phenomic and genomic characterization uncovers novel biology.</title>
        <authorList>
            <person name="Wiegand S."/>
            <person name="Jogler M."/>
            <person name="Boedeker C."/>
            <person name="Pinto D."/>
            <person name="Vollmers J."/>
            <person name="Rivas-Marin E."/>
            <person name="Kohn T."/>
            <person name="Peeters S.H."/>
            <person name="Heuer A."/>
            <person name="Rast P."/>
            <person name="Oberbeckmann S."/>
            <person name="Bunk B."/>
            <person name="Jeske O."/>
            <person name="Meyerdierks A."/>
            <person name="Storesund J.E."/>
            <person name="Kallscheuer N."/>
            <person name="Luecker S."/>
            <person name="Lage O.M."/>
            <person name="Pohl T."/>
            <person name="Merkel B.J."/>
            <person name="Hornburger P."/>
            <person name="Mueller R.-W."/>
            <person name="Bruemmer F."/>
            <person name="Labrenz M."/>
            <person name="Spormann A.M."/>
            <person name="Op Den Camp H."/>
            <person name="Overmann J."/>
            <person name="Amann R."/>
            <person name="Jetten M.S.M."/>
            <person name="Mascher T."/>
            <person name="Medema M.H."/>
            <person name="Devos D.P."/>
            <person name="Kaster A.-K."/>
            <person name="Ovreas L."/>
            <person name="Rohde M."/>
            <person name="Galperin M.Y."/>
            <person name="Jogler C."/>
        </authorList>
    </citation>
    <scope>NUCLEOTIDE SEQUENCE [LARGE SCALE GENOMIC DNA]</scope>
    <source>
        <strain evidence="6 7">KOR42</strain>
    </source>
</reference>
<dbReference type="PROSITE" id="PS50110">
    <property type="entry name" value="RESPONSE_REGULATORY"/>
    <property type="match status" value="1"/>
</dbReference>
<dbReference type="SMART" id="SM00065">
    <property type="entry name" value="GAF"/>
    <property type="match status" value="1"/>
</dbReference>
<keyword evidence="1 4" id="KW-0597">Phosphoprotein</keyword>
<evidence type="ECO:0000256" key="3">
    <source>
        <dbReference type="ARBA" id="ARBA00022777"/>
    </source>
</evidence>
<dbReference type="SUPFAM" id="SSF52172">
    <property type="entry name" value="CheY-like"/>
    <property type="match status" value="1"/>
</dbReference>
<keyword evidence="3" id="KW-0418">Kinase</keyword>
<organism evidence="6 7">
    <name type="scientific">Thalassoglobus neptunius</name>
    <dbReference type="NCBI Taxonomy" id="1938619"/>
    <lineage>
        <taxon>Bacteria</taxon>
        <taxon>Pseudomonadati</taxon>
        <taxon>Planctomycetota</taxon>
        <taxon>Planctomycetia</taxon>
        <taxon>Planctomycetales</taxon>
        <taxon>Planctomycetaceae</taxon>
        <taxon>Thalassoglobus</taxon>
    </lineage>
</organism>
<feature type="domain" description="Response regulatory" evidence="5">
    <location>
        <begin position="448"/>
        <end position="564"/>
    </location>
</feature>
<dbReference type="SUPFAM" id="SSF55781">
    <property type="entry name" value="GAF domain-like"/>
    <property type="match status" value="1"/>
</dbReference>
<dbReference type="Gene3D" id="3.30.450.40">
    <property type="match status" value="1"/>
</dbReference>
<dbReference type="InterPro" id="IPR029016">
    <property type="entry name" value="GAF-like_dom_sf"/>
</dbReference>
<dbReference type="PANTHER" id="PTHR44591">
    <property type="entry name" value="STRESS RESPONSE REGULATOR PROTEIN 1"/>
    <property type="match status" value="1"/>
</dbReference>
<dbReference type="InterPro" id="IPR003018">
    <property type="entry name" value="GAF"/>
</dbReference>
<protein>
    <submittedName>
        <fullName evidence="6">Cell cycle response regulator CtrA</fullName>
    </submittedName>
</protein>
<keyword evidence="7" id="KW-1185">Reference proteome</keyword>
<dbReference type="GO" id="GO:0000160">
    <property type="term" value="P:phosphorelay signal transduction system"/>
    <property type="evidence" value="ECO:0007669"/>
    <property type="project" value="InterPro"/>
</dbReference>
<dbReference type="Pfam" id="PF00072">
    <property type="entry name" value="Response_reg"/>
    <property type="match status" value="1"/>
</dbReference>
<evidence type="ECO:0000259" key="5">
    <source>
        <dbReference type="PROSITE" id="PS50110"/>
    </source>
</evidence>
<dbReference type="Proteomes" id="UP000317243">
    <property type="component" value="Unassembled WGS sequence"/>
</dbReference>
<dbReference type="InterPro" id="IPR001789">
    <property type="entry name" value="Sig_transdc_resp-reg_receiver"/>
</dbReference>
<evidence type="ECO:0000313" key="6">
    <source>
        <dbReference type="EMBL" id="TWT58657.1"/>
    </source>
</evidence>
<dbReference type="InterPro" id="IPR050595">
    <property type="entry name" value="Bact_response_regulator"/>
</dbReference>
<keyword evidence="2" id="KW-0808">Transferase</keyword>
<evidence type="ECO:0000256" key="4">
    <source>
        <dbReference type="PROSITE-ProRule" id="PRU00169"/>
    </source>
</evidence>
<evidence type="ECO:0000256" key="1">
    <source>
        <dbReference type="ARBA" id="ARBA00022553"/>
    </source>
</evidence>
<gene>
    <name evidence="6" type="primary">ctrA</name>
    <name evidence="6" type="ORF">KOR42_20390</name>
</gene>
<dbReference type="AlphaFoldDB" id="A0A5C5X6B5"/>
<sequence>MEVGASVSEQPELLILSDGESPMSSVAPGLFSHYRLTEVNSVAEAISRLTGPNPPEYCLVPGHSNTISETIDCASLLAQLPDAVLKIDQYEQIVWANRAAHRLLNIPANGEASLPKLFELWNQAQIVGPDFCPVNSVMATGKRAKTTVRLDEKSFFEFTVTPIPGNSPSGGKLLLATLRETSDEVLQQQKLDAVHQAGLDLGDLDREDVLDLSTYERVELLKSKLLYYTQELLEFDTVEIRIVDQESGLLKPLLDFGMDPTAATRELLASPQGNGVTGFVASTGKSYLCEDTTNDPLYLPGAAGAKSSLTVPLIRHDLILGTFNVESPHPGAFTATDLRFVELFCREVAIALNTLELLEVEKETSIAASTKRMLCEVADPVDEILSDTSWMFERFSAGDSETCDRIRRILNHTQDIRKLIRDNSMICNTESVRTPRLGNAHPHLIGKRVLVVDMDVEVRKSAHEIMEQYDMTVDAVRTADEALRMVRTFAYHVVIADKSPPDMKGSEMFRSLREIHEHLPIMLMTGFGYDGEHTLVKCREMGMRKTLYKPFIVDQLIKSIEDAISNSTGSVTL</sequence>
<dbReference type="Gene3D" id="3.40.50.2300">
    <property type="match status" value="1"/>
</dbReference>
<comment type="caution">
    <text evidence="6">The sequence shown here is derived from an EMBL/GenBank/DDBJ whole genome shotgun (WGS) entry which is preliminary data.</text>
</comment>
<evidence type="ECO:0000313" key="7">
    <source>
        <dbReference type="Proteomes" id="UP000317243"/>
    </source>
</evidence>
<name>A0A5C5X6B5_9PLAN</name>
<accession>A0A5C5X6B5</accession>
<evidence type="ECO:0000256" key="2">
    <source>
        <dbReference type="ARBA" id="ARBA00022679"/>
    </source>
</evidence>
<dbReference type="Gene3D" id="3.30.450.20">
    <property type="entry name" value="PAS domain"/>
    <property type="match status" value="1"/>
</dbReference>
<dbReference type="PANTHER" id="PTHR44591:SF3">
    <property type="entry name" value="RESPONSE REGULATORY DOMAIN-CONTAINING PROTEIN"/>
    <property type="match status" value="1"/>
</dbReference>